<name>A0A484HJW0_9BACT</name>
<evidence type="ECO:0000313" key="2">
    <source>
        <dbReference type="EMBL" id="VEN74743.1"/>
    </source>
</evidence>
<dbReference type="EMBL" id="CAACVI010000045">
    <property type="protein sequence ID" value="VEN74743.1"/>
    <property type="molecule type" value="Genomic_DNA"/>
</dbReference>
<organism evidence="2">
    <name type="scientific">uncultured Desulfobacteraceae bacterium</name>
    <dbReference type="NCBI Taxonomy" id="218296"/>
    <lineage>
        <taxon>Bacteria</taxon>
        <taxon>Pseudomonadati</taxon>
        <taxon>Thermodesulfobacteriota</taxon>
        <taxon>Desulfobacteria</taxon>
        <taxon>Desulfobacterales</taxon>
        <taxon>Desulfobacteraceae</taxon>
        <taxon>environmental samples</taxon>
    </lineage>
</organism>
<gene>
    <name evidence="2" type="ORF">EPICR_50017</name>
</gene>
<evidence type="ECO:0000259" key="1">
    <source>
        <dbReference type="PROSITE" id="PS50943"/>
    </source>
</evidence>
<dbReference type="AlphaFoldDB" id="A0A484HJW0"/>
<dbReference type="InterPro" id="IPR010982">
    <property type="entry name" value="Lambda_DNA-bd_dom_sf"/>
</dbReference>
<feature type="domain" description="HTH cro/C1-type" evidence="1">
    <location>
        <begin position="10"/>
        <end position="65"/>
    </location>
</feature>
<sequence>MRVFFKTDSIKRILIRKNKSQNWLASKIKVSSGYMSQLMEGTRNPSPKVRERLMEVMKVSNFDDLFRIHDEER</sequence>
<accession>A0A484HJW0</accession>
<dbReference type="InterPro" id="IPR001387">
    <property type="entry name" value="Cro/C1-type_HTH"/>
</dbReference>
<dbReference type="Gene3D" id="1.10.260.40">
    <property type="entry name" value="lambda repressor-like DNA-binding domains"/>
    <property type="match status" value="1"/>
</dbReference>
<protein>
    <recommendedName>
        <fullName evidence="1">HTH cro/C1-type domain-containing protein</fullName>
    </recommendedName>
</protein>
<dbReference type="GO" id="GO:0003677">
    <property type="term" value="F:DNA binding"/>
    <property type="evidence" value="ECO:0007669"/>
    <property type="project" value="InterPro"/>
</dbReference>
<dbReference type="PROSITE" id="PS50943">
    <property type="entry name" value="HTH_CROC1"/>
    <property type="match status" value="1"/>
</dbReference>
<dbReference type="SUPFAM" id="SSF47413">
    <property type="entry name" value="lambda repressor-like DNA-binding domains"/>
    <property type="match status" value="1"/>
</dbReference>
<proteinExistence type="predicted"/>
<dbReference type="CDD" id="cd00093">
    <property type="entry name" value="HTH_XRE"/>
    <property type="match status" value="1"/>
</dbReference>
<reference evidence="2" key="1">
    <citation type="submission" date="2019-01" db="EMBL/GenBank/DDBJ databases">
        <authorList>
            <consortium name="Genoscope - CEA"/>
            <person name="William W."/>
        </authorList>
    </citation>
    <scope>NUCLEOTIDE SEQUENCE</scope>
    <source>
        <strain evidence="2">CR-1</strain>
    </source>
</reference>